<reference evidence="2" key="1">
    <citation type="journal article" date="2010" name="Genome Res.">
        <title>Population genomic sequencing of Coccidioides fungi reveals recent hybridization and transposon control.</title>
        <authorList>
            <person name="Neafsey D.E."/>
            <person name="Barker B.M."/>
            <person name="Sharpton T.J."/>
            <person name="Stajich J.E."/>
            <person name="Park D.J."/>
            <person name="Whiston E."/>
            <person name="Hung C.-Y."/>
            <person name="McMahan C."/>
            <person name="White J."/>
            <person name="Sykes S."/>
            <person name="Heiman D."/>
            <person name="Young S."/>
            <person name="Zeng Q."/>
            <person name="Abouelleil A."/>
            <person name="Aftuck L."/>
            <person name="Bessette D."/>
            <person name="Brown A."/>
            <person name="FitzGerald M."/>
            <person name="Lui A."/>
            <person name="Macdonald J.P."/>
            <person name="Priest M."/>
            <person name="Orbach M.J."/>
            <person name="Galgiani J.N."/>
            <person name="Kirkland T.N."/>
            <person name="Cole G.T."/>
            <person name="Birren B.W."/>
            <person name="Henn M.R."/>
            <person name="Taylor J.W."/>
            <person name="Rounsley S.D."/>
        </authorList>
    </citation>
    <scope>NUCLEOTIDE SEQUENCE [LARGE SCALE GENOMIC DNA]</scope>
    <source>
        <strain evidence="2">RMSCC 2394</strain>
    </source>
</reference>
<organism evidence="1 2">
    <name type="scientific">Coccidioides immitis RMSCC 2394</name>
    <dbReference type="NCBI Taxonomy" id="404692"/>
    <lineage>
        <taxon>Eukaryota</taxon>
        <taxon>Fungi</taxon>
        <taxon>Dikarya</taxon>
        <taxon>Ascomycota</taxon>
        <taxon>Pezizomycotina</taxon>
        <taxon>Eurotiomycetes</taxon>
        <taxon>Eurotiomycetidae</taxon>
        <taxon>Onygenales</taxon>
        <taxon>Onygenaceae</taxon>
        <taxon>Coccidioides</taxon>
    </lineage>
</organism>
<evidence type="ECO:0000313" key="1">
    <source>
        <dbReference type="EMBL" id="KMP00881.1"/>
    </source>
</evidence>
<sequence>MPVQLARIYDFRSYFSDLTPEQEKYLDKLAYKIRHMNFKNLHEIKPRAKKFLKKRGQSQRVNPRGVTMAGLTPLATSKCFSHQYEISLFTISEKPDSERSYLICGSLCGTGHAGSISVTFHRGRWTRPLNVITRYMEWKA</sequence>
<dbReference type="AlphaFoldDB" id="A0A0J6XXD6"/>
<proteinExistence type="predicted"/>
<dbReference type="EMBL" id="DS028093">
    <property type="protein sequence ID" value="KMP00881.1"/>
    <property type="molecule type" value="Genomic_DNA"/>
</dbReference>
<name>A0A0J6XXD6_COCIT</name>
<gene>
    <name evidence="1" type="ORF">CIRG_01022</name>
</gene>
<dbReference type="Proteomes" id="UP000054565">
    <property type="component" value="Unassembled WGS sequence"/>
</dbReference>
<accession>A0A0J6XXD6</accession>
<dbReference type="OrthoDB" id="10476842at2759"/>
<evidence type="ECO:0000313" key="2">
    <source>
        <dbReference type="Proteomes" id="UP000054565"/>
    </source>
</evidence>
<protein>
    <submittedName>
        <fullName evidence="1">Uncharacterized protein</fullName>
    </submittedName>
</protein>